<feature type="binding site" evidence="3">
    <location>
        <begin position="22"/>
        <end position="24"/>
    </location>
    <ligand>
        <name>shikimate</name>
        <dbReference type="ChEBI" id="CHEBI:36208"/>
    </ligand>
</feature>
<dbReference type="RefSeq" id="WP_133824534.1">
    <property type="nucleotide sequence ID" value="NZ_BAABHR010000046.1"/>
</dbReference>
<dbReference type="AlphaFoldDB" id="A0A4R6VRF1"/>
<feature type="binding site" evidence="3">
    <location>
        <position position="96"/>
    </location>
    <ligand>
        <name>shikimate</name>
        <dbReference type="ChEBI" id="CHEBI:36208"/>
    </ligand>
</feature>
<evidence type="ECO:0000259" key="4">
    <source>
        <dbReference type="Pfam" id="PF08501"/>
    </source>
</evidence>
<dbReference type="InterPro" id="IPR022893">
    <property type="entry name" value="Shikimate_DH_fam"/>
</dbReference>
<dbReference type="GO" id="GO:0004764">
    <property type="term" value="F:shikimate 3-dehydrogenase (NADP+) activity"/>
    <property type="evidence" value="ECO:0007669"/>
    <property type="project" value="UniProtKB-UniRule"/>
</dbReference>
<comment type="subunit">
    <text evidence="3">Homodimer.</text>
</comment>
<organism evidence="5 6">
    <name type="scientific">Actinomycetospora succinea</name>
    <dbReference type="NCBI Taxonomy" id="663603"/>
    <lineage>
        <taxon>Bacteria</taxon>
        <taxon>Bacillati</taxon>
        <taxon>Actinomycetota</taxon>
        <taxon>Actinomycetes</taxon>
        <taxon>Pseudonocardiales</taxon>
        <taxon>Pseudonocardiaceae</taxon>
        <taxon>Actinomycetospora</taxon>
    </lineage>
</organism>
<proteinExistence type="inferred from homology"/>
<feature type="domain" description="Shikimate dehydrogenase substrate binding N-terminal" evidence="4">
    <location>
        <begin position="14"/>
        <end position="98"/>
    </location>
</feature>
<dbReference type="Gene3D" id="3.40.50.720">
    <property type="entry name" value="NAD(P)-binding Rossmann-like Domain"/>
    <property type="match status" value="1"/>
</dbReference>
<feature type="binding site" evidence="3">
    <location>
        <position position="71"/>
    </location>
    <ligand>
        <name>shikimate</name>
        <dbReference type="ChEBI" id="CHEBI:36208"/>
    </ligand>
</feature>
<dbReference type="GO" id="GO:0009423">
    <property type="term" value="P:chorismate biosynthetic process"/>
    <property type="evidence" value="ECO:0007669"/>
    <property type="project" value="UniProtKB-UniRule"/>
</dbReference>
<feature type="binding site" evidence="3">
    <location>
        <position position="252"/>
    </location>
    <ligand>
        <name>NADP(+)</name>
        <dbReference type="ChEBI" id="CHEBI:58349"/>
    </ligand>
</feature>
<keyword evidence="3" id="KW-0560">Oxidoreductase</keyword>
<dbReference type="GO" id="GO:0009073">
    <property type="term" value="P:aromatic amino acid family biosynthetic process"/>
    <property type="evidence" value="ECO:0007669"/>
    <property type="project" value="UniProtKB-KW"/>
</dbReference>
<comment type="pathway">
    <text evidence="1 3">Metabolic intermediate biosynthesis; chorismate biosynthesis; chorismate from D-erythrose 4-phosphate and phosphoenolpyruvate: step 4/7.</text>
</comment>
<keyword evidence="6" id="KW-1185">Reference proteome</keyword>
<reference evidence="5 6" key="1">
    <citation type="submission" date="2019-03" db="EMBL/GenBank/DDBJ databases">
        <title>Genomic Encyclopedia of Type Strains, Phase IV (KMG-IV): sequencing the most valuable type-strain genomes for metagenomic binning, comparative biology and taxonomic classification.</title>
        <authorList>
            <person name="Goeker M."/>
        </authorList>
    </citation>
    <scope>NUCLEOTIDE SEQUENCE [LARGE SCALE GENOMIC DNA]</scope>
    <source>
        <strain evidence="5 6">DSM 45775</strain>
    </source>
</reference>
<feature type="binding site" evidence="3">
    <location>
        <begin position="135"/>
        <end position="139"/>
    </location>
    <ligand>
        <name>NADP(+)</name>
        <dbReference type="ChEBI" id="CHEBI:58349"/>
    </ligand>
</feature>
<dbReference type="GO" id="GO:0019632">
    <property type="term" value="P:shikimate metabolic process"/>
    <property type="evidence" value="ECO:0007669"/>
    <property type="project" value="TreeGrafter"/>
</dbReference>
<dbReference type="NCBIfam" id="NF001319">
    <property type="entry name" value="PRK00258.3-3"/>
    <property type="match status" value="1"/>
</dbReference>
<dbReference type="Gene3D" id="3.40.50.10860">
    <property type="entry name" value="Leucine Dehydrogenase, chain A, domain 1"/>
    <property type="match status" value="1"/>
</dbReference>
<feature type="active site" description="Proton acceptor" evidence="3">
    <location>
        <position position="75"/>
    </location>
</feature>
<evidence type="ECO:0000256" key="3">
    <source>
        <dbReference type="HAMAP-Rule" id="MF_00222"/>
    </source>
</evidence>
<dbReference type="SUPFAM" id="SSF51735">
    <property type="entry name" value="NAD(P)-binding Rossmann-fold domains"/>
    <property type="match status" value="1"/>
</dbReference>
<dbReference type="EC" id="1.1.1.25" evidence="3"/>
<keyword evidence="3" id="KW-0521">NADP</keyword>
<sequence>MRLVADPDTVHVGLIGAGIGPSLSPALHEREARALGLAYRYTLLDLDVTKADIGDLLAEARDAGLRGVNVTHPVKQRVLPHLDGLSEDAAAIGAVNTVVFDDGRALGHNTDWSGFAAALRTGLPRAAKHRVAVLGAGGAGAAAAHALLTGGAGTVEVLDVDADRAAALAARLDATFGTGRARATPTSALADTLATADGLVHATPTGMAEHPGLPVPAEVLHPRLWVAEIVYRPLRTALLEAATARGCPTLDGGLMAVHQAADALHLFTGLHPDAARMRRHLQELVETREDHRAG</sequence>
<dbReference type="Pfam" id="PF08501">
    <property type="entry name" value="Shikimate_dh_N"/>
    <property type="match status" value="1"/>
</dbReference>
<evidence type="ECO:0000313" key="6">
    <source>
        <dbReference type="Proteomes" id="UP000295705"/>
    </source>
</evidence>
<dbReference type="InterPro" id="IPR036291">
    <property type="entry name" value="NAD(P)-bd_dom_sf"/>
</dbReference>
<feature type="binding site" evidence="3">
    <location>
        <position position="111"/>
    </location>
    <ligand>
        <name>shikimate</name>
        <dbReference type="ChEBI" id="CHEBI:36208"/>
    </ligand>
</feature>
<evidence type="ECO:0000256" key="1">
    <source>
        <dbReference type="ARBA" id="ARBA00004871"/>
    </source>
</evidence>
<name>A0A4R6VRF1_9PSEU</name>
<dbReference type="InterPro" id="IPR046346">
    <property type="entry name" value="Aminoacid_DH-like_N_sf"/>
</dbReference>
<keyword evidence="2 3" id="KW-0057">Aromatic amino acid biosynthesis</keyword>
<keyword evidence="3" id="KW-0028">Amino-acid biosynthesis</keyword>
<evidence type="ECO:0000313" key="5">
    <source>
        <dbReference type="EMBL" id="TDQ65134.1"/>
    </source>
</evidence>
<comment type="function">
    <text evidence="3">Involved in the biosynthesis of the chorismate, which leads to the biosynthesis of aromatic amino acids. Catalyzes the reversible NADPH linked reduction of 3-dehydroshikimate (DHSA) to yield shikimate (SA).</text>
</comment>
<feature type="binding site" evidence="3">
    <location>
        <position position="229"/>
    </location>
    <ligand>
        <name>NADP(+)</name>
        <dbReference type="ChEBI" id="CHEBI:58349"/>
    </ligand>
</feature>
<feature type="binding site" evidence="3">
    <location>
        <position position="231"/>
    </location>
    <ligand>
        <name>shikimate</name>
        <dbReference type="ChEBI" id="CHEBI:36208"/>
    </ligand>
</feature>
<comment type="catalytic activity">
    <reaction evidence="3">
        <text>shikimate + NADP(+) = 3-dehydroshikimate + NADPH + H(+)</text>
        <dbReference type="Rhea" id="RHEA:17737"/>
        <dbReference type="ChEBI" id="CHEBI:15378"/>
        <dbReference type="ChEBI" id="CHEBI:16630"/>
        <dbReference type="ChEBI" id="CHEBI:36208"/>
        <dbReference type="ChEBI" id="CHEBI:57783"/>
        <dbReference type="ChEBI" id="CHEBI:58349"/>
        <dbReference type="EC" id="1.1.1.25"/>
    </reaction>
</comment>
<evidence type="ECO:0000256" key="2">
    <source>
        <dbReference type="ARBA" id="ARBA00023141"/>
    </source>
</evidence>
<dbReference type="PANTHER" id="PTHR21089">
    <property type="entry name" value="SHIKIMATE DEHYDROGENASE"/>
    <property type="match status" value="1"/>
</dbReference>
<dbReference type="OrthoDB" id="9776868at2"/>
<dbReference type="GO" id="GO:0050661">
    <property type="term" value="F:NADP binding"/>
    <property type="evidence" value="ECO:0007669"/>
    <property type="project" value="TreeGrafter"/>
</dbReference>
<dbReference type="Proteomes" id="UP000295705">
    <property type="component" value="Unassembled WGS sequence"/>
</dbReference>
<dbReference type="GO" id="GO:0008652">
    <property type="term" value="P:amino acid biosynthetic process"/>
    <property type="evidence" value="ECO:0007669"/>
    <property type="project" value="UniProtKB-KW"/>
</dbReference>
<accession>A0A4R6VRF1</accession>
<dbReference type="HAMAP" id="MF_00222">
    <property type="entry name" value="Shikimate_DH_AroE"/>
    <property type="match status" value="1"/>
</dbReference>
<comment type="caution">
    <text evidence="5">The sequence shown here is derived from an EMBL/GenBank/DDBJ whole genome shotgun (WGS) entry which is preliminary data.</text>
</comment>
<dbReference type="SUPFAM" id="SSF53223">
    <property type="entry name" value="Aminoacid dehydrogenase-like, N-terminal domain"/>
    <property type="match status" value="1"/>
</dbReference>
<dbReference type="EMBL" id="SNYO01000001">
    <property type="protein sequence ID" value="TDQ65134.1"/>
    <property type="molecule type" value="Genomic_DNA"/>
</dbReference>
<gene>
    <name evidence="3" type="primary">aroE</name>
    <name evidence="5" type="ORF">EV188_101383</name>
</gene>
<protein>
    <recommendedName>
        <fullName evidence="3">Shikimate dehydrogenase (NADP(+))</fullName>
        <shortName evidence="3">SDH</shortName>
        <ecNumber evidence="3">1.1.1.25</ecNumber>
    </recommendedName>
</protein>
<feature type="binding site" evidence="3">
    <location>
        <position position="87"/>
    </location>
    <ligand>
        <name>NADP(+)</name>
        <dbReference type="ChEBI" id="CHEBI:58349"/>
    </ligand>
</feature>
<dbReference type="PANTHER" id="PTHR21089:SF1">
    <property type="entry name" value="BIFUNCTIONAL 3-DEHYDROQUINATE DEHYDRATASE_SHIKIMATE DEHYDROGENASE, CHLOROPLASTIC"/>
    <property type="match status" value="1"/>
</dbReference>
<comment type="caution">
    <text evidence="3">Lacks conserved residue(s) required for the propagation of feature annotation.</text>
</comment>
<dbReference type="InterPro" id="IPR013708">
    <property type="entry name" value="Shikimate_DH-bd_N"/>
</dbReference>
<dbReference type="UniPathway" id="UPA00053">
    <property type="reaction ID" value="UER00087"/>
</dbReference>
<dbReference type="NCBIfam" id="NF009201">
    <property type="entry name" value="PRK12549.1"/>
    <property type="match status" value="1"/>
</dbReference>
<feature type="binding site" evidence="3">
    <location>
        <position position="259"/>
    </location>
    <ligand>
        <name>shikimate</name>
        <dbReference type="ChEBI" id="CHEBI:36208"/>
    </ligand>
</feature>
<comment type="similarity">
    <text evidence="3">Belongs to the shikimate dehydrogenase family.</text>
</comment>
<dbReference type="GO" id="GO:0005829">
    <property type="term" value="C:cytosol"/>
    <property type="evidence" value="ECO:0007669"/>
    <property type="project" value="TreeGrafter"/>
</dbReference>